<organism evidence="1 2">
    <name type="scientific">Falsiroseomonas tokyonensis</name>
    <dbReference type="NCBI Taxonomy" id="430521"/>
    <lineage>
        <taxon>Bacteria</taxon>
        <taxon>Pseudomonadati</taxon>
        <taxon>Pseudomonadota</taxon>
        <taxon>Alphaproteobacteria</taxon>
        <taxon>Acetobacterales</taxon>
        <taxon>Roseomonadaceae</taxon>
        <taxon>Falsiroseomonas</taxon>
    </lineage>
</organism>
<name>A0ABV7BYT6_9PROT</name>
<dbReference type="Proteomes" id="UP001595420">
    <property type="component" value="Unassembled WGS sequence"/>
</dbReference>
<evidence type="ECO:0000313" key="1">
    <source>
        <dbReference type="EMBL" id="MFC3002876.1"/>
    </source>
</evidence>
<accession>A0ABV7BYT6</accession>
<dbReference type="EMBL" id="JBHRSB010000008">
    <property type="protein sequence ID" value="MFC3002876.1"/>
    <property type="molecule type" value="Genomic_DNA"/>
</dbReference>
<protein>
    <submittedName>
        <fullName evidence="1">Uncharacterized protein</fullName>
    </submittedName>
</protein>
<sequence length="64" mass="6598">MTAALKHMATAIAAQRRADDLAVMGRNAPGDTGAFLAMDLRAAKAALEGLRKGGFAVVQVGESR</sequence>
<proteinExistence type="predicted"/>
<comment type="caution">
    <text evidence="1">The sequence shown here is derived from an EMBL/GenBank/DDBJ whole genome shotgun (WGS) entry which is preliminary data.</text>
</comment>
<reference evidence="2" key="1">
    <citation type="journal article" date="2019" name="Int. J. Syst. Evol. Microbiol.">
        <title>The Global Catalogue of Microorganisms (GCM) 10K type strain sequencing project: providing services to taxonomists for standard genome sequencing and annotation.</title>
        <authorList>
            <consortium name="The Broad Institute Genomics Platform"/>
            <consortium name="The Broad Institute Genome Sequencing Center for Infectious Disease"/>
            <person name="Wu L."/>
            <person name="Ma J."/>
        </authorList>
    </citation>
    <scope>NUCLEOTIDE SEQUENCE [LARGE SCALE GENOMIC DNA]</scope>
    <source>
        <strain evidence="2">CGMCC 1.16855</strain>
    </source>
</reference>
<keyword evidence="2" id="KW-1185">Reference proteome</keyword>
<evidence type="ECO:0000313" key="2">
    <source>
        <dbReference type="Proteomes" id="UP001595420"/>
    </source>
</evidence>
<dbReference type="RefSeq" id="WP_216839100.1">
    <property type="nucleotide sequence ID" value="NZ_JAFNJS010000008.1"/>
</dbReference>
<gene>
    <name evidence="1" type="ORF">ACFOD3_23455</name>
</gene>